<sequence length="82" mass="9509">MKKKRDTRCITGLSSLLARFPFHPLLASNSHYLSYLFLRIPLARLCLSCSSRLSMSSLFVPYPKVAFFQHFIDCCQICRYSL</sequence>
<dbReference type="AlphaFoldDB" id="A0A0C3AGN8"/>
<proteinExistence type="predicted"/>
<name>A0A0C3AGN8_SERVB</name>
<accession>A0A0C3AGN8</accession>
<dbReference type="HOGENOM" id="CLU_2623537_0_0_1"/>
<protein>
    <submittedName>
        <fullName evidence="1">Uncharacterized protein</fullName>
    </submittedName>
</protein>
<dbReference type="OrthoDB" id="4748970at2759"/>
<keyword evidence="2" id="KW-1185">Reference proteome</keyword>
<evidence type="ECO:0000313" key="1">
    <source>
        <dbReference type="EMBL" id="KIM23815.1"/>
    </source>
</evidence>
<evidence type="ECO:0000313" key="2">
    <source>
        <dbReference type="Proteomes" id="UP000054097"/>
    </source>
</evidence>
<dbReference type="EMBL" id="KN824332">
    <property type="protein sequence ID" value="KIM23815.1"/>
    <property type="molecule type" value="Genomic_DNA"/>
</dbReference>
<reference evidence="2" key="2">
    <citation type="submission" date="2015-01" db="EMBL/GenBank/DDBJ databases">
        <title>Evolutionary Origins and Diversification of the Mycorrhizal Mutualists.</title>
        <authorList>
            <consortium name="DOE Joint Genome Institute"/>
            <consortium name="Mycorrhizal Genomics Consortium"/>
            <person name="Kohler A."/>
            <person name="Kuo A."/>
            <person name="Nagy L.G."/>
            <person name="Floudas D."/>
            <person name="Copeland A."/>
            <person name="Barry K.W."/>
            <person name="Cichocki N."/>
            <person name="Veneault-Fourrey C."/>
            <person name="LaButti K."/>
            <person name="Lindquist E.A."/>
            <person name="Lipzen A."/>
            <person name="Lundell T."/>
            <person name="Morin E."/>
            <person name="Murat C."/>
            <person name="Riley R."/>
            <person name="Ohm R."/>
            <person name="Sun H."/>
            <person name="Tunlid A."/>
            <person name="Henrissat B."/>
            <person name="Grigoriev I.V."/>
            <person name="Hibbett D.S."/>
            <person name="Martin F."/>
        </authorList>
    </citation>
    <scope>NUCLEOTIDE SEQUENCE [LARGE SCALE GENOMIC DNA]</scope>
    <source>
        <strain evidence="2">MAFF 305830</strain>
    </source>
</reference>
<gene>
    <name evidence="1" type="ORF">M408DRAFT_250809</name>
</gene>
<reference evidence="1 2" key="1">
    <citation type="submission" date="2014-04" db="EMBL/GenBank/DDBJ databases">
        <authorList>
            <consortium name="DOE Joint Genome Institute"/>
            <person name="Kuo A."/>
            <person name="Zuccaro A."/>
            <person name="Kohler A."/>
            <person name="Nagy L.G."/>
            <person name="Floudas D."/>
            <person name="Copeland A."/>
            <person name="Barry K.W."/>
            <person name="Cichocki N."/>
            <person name="Veneault-Fourrey C."/>
            <person name="LaButti K."/>
            <person name="Lindquist E.A."/>
            <person name="Lipzen A."/>
            <person name="Lundell T."/>
            <person name="Morin E."/>
            <person name="Murat C."/>
            <person name="Sun H."/>
            <person name="Tunlid A."/>
            <person name="Henrissat B."/>
            <person name="Grigoriev I.V."/>
            <person name="Hibbett D.S."/>
            <person name="Martin F."/>
            <person name="Nordberg H.P."/>
            <person name="Cantor M.N."/>
            <person name="Hua S.X."/>
        </authorList>
    </citation>
    <scope>NUCLEOTIDE SEQUENCE [LARGE SCALE GENOMIC DNA]</scope>
    <source>
        <strain evidence="1 2">MAFF 305830</strain>
    </source>
</reference>
<organism evidence="1 2">
    <name type="scientific">Serendipita vermifera MAFF 305830</name>
    <dbReference type="NCBI Taxonomy" id="933852"/>
    <lineage>
        <taxon>Eukaryota</taxon>
        <taxon>Fungi</taxon>
        <taxon>Dikarya</taxon>
        <taxon>Basidiomycota</taxon>
        <taxon>Agaricomycotina</taxon>
        <taxon>Agaricomycetes</taxon>
        <taxon>Sebacinales</taxon>
        <taxon>Serendipitaceae</taxon>
        <taxon>Serendipita</taxon>
    </lineage>
</organism>
<dbReference type="Proteomes" id="UP000054097">
    <property type="component" value="Unassembled WGS sequence"/>
</dbReference>